<dbReference type="Gene3D" id="4.10.240.10">
    <property type="entry name" value="Zn(2)-C6 fungal-type DNA-binding domain"/>
    <property type="match status" value="1"/>
</dbReference>
<evidence type="ECO:0000256" key="6">
    <source>
        <dbReference type="ARBA" id="ARBA00023242"/>
    </source>
</evidence>
<keyword evidence="3" id="KW-0805">Transcription regulation</keyword>
<dbReference type="GO" id="GO:0009893">
    <property type="term" value="P:positive regulation of metabolic process"/>
    <property type="evidence" value="ECO:0007669"/>
    <property type="project" value="UniProtKB-ARBA"/>
</dbReference>
<dbReference type="Pfam" id="PF00172">
    <property type="entry name" value="Zn_clus"/>
    <property type="match status" value="1"/>
</dbReference>
<gene>
    <name evidence="9" type="ORF">BDV30DRAFT_215799</name>
</gene>
<dbReference type="InterPro" id="IPR001138">
    <property type="entry name" value="Zn2Cys6_DnaBD"/>
</dbReference>
<dbReference type="Proteomes" id="UP000326289">
    <property type="component" value="Unassembled WGS sequence"/>
</dbReference>
<dbReference type="InterPro" id="IPR036864">
    <property type="entry name" value="Zn2-C6_fun-type_DNA-bd_sf"/>
</dbReference>
<evidence type="ECO:0000313" key="10">
    <source>
        <dbReference type="Proteomes" id="UP000326289"/>
    </source>
</evidence>
<proteinExistence type="predicted"/>
<keyword evidence="4" id="KW-0238">DNA-binding</keyword>
<accession>A0A5N6IUL5</accession>
<dbReference type="PANTHER" id="PTHR46910:SF3">
    <property type="entry name" value="HALOTOLERANCE PROTEIN 9-RELATED"/>
    <property type="match status" value="1"/>
</dbReference>
<evidence type="ECO:0000256" key="4">
    <source>
        <dbReference type="ARBA" id="ARBA00023125"/>
    </source>
</evidence>
<evidence type="ECO:0000313" key="9">
    <source>
        <dbReference type="EMBL" id="KAB8270045.1"/>
    </source>
</evidence>
<dbReference type="AlphaFoldDB" id="A0A5N6IUL5"/>
<dbReference type="SUPFAM" id="SSF57701">
    <property type="entry name" value="Zn2/Cys6 DNA-binding domain"/>
    <property type="match status" value="1"/>
</dbReference>
<reference evidence="9 10" key="1">
    <citation type="submission" date="2019-04" db="EMBL/GenBank/DDBJ databases">
        <title>Fungal friends and foes A comparative genomics study of 23 Aspergillus species from section Flavi.</title>
        <authorList>
            <consortium name="DOE Joint Genome Institute"/>
            <person name="Kjaerbolling I."/>
            <person name="Vesth T.C."/>
            <person name="Frisvad J.C."/>
            <person name="Nybo J.L."/>
            <person name="Theobald S."/>
            <person name="Kildgaard S."/>
            <person name="Petersen T.I."/>
            <person name="Kuo A."/>
            <person name="Sato A."/>
            <person name="Lyhne E.K."/>
            <person name="Kogle M.E."/>
            <person name="Wiebenga A."/>
            <person name="Kun R.S."/>
            <person name="Lubbers R.J."/>
            <person name="Makela M.R."/>
            <person name="Barry K."/>
            <person name="Chovatia M."/>
            <person name="Clum A."/>
            <person name="Daum C."/>
            <person name="Haridas S."/>
            <person name="He G."/>
            <person name="LaButti K."/>
            <person name="Lipzen A."/>
            <person name="Mondo S."/>
            <person name="Pangilinan J."/>
            <person name="Riley R."/>
            <person name="Salamov A."/>
            <person name="Simmons B.A."/>
            <person name="Magnuson J.K."/>
            <person name="Henrissat B."/>
            <person name="Mortensen U.H."/>
            <person name="Larsen T.O."/>
            <person name="De vries R.P."/>
            <person name="Grigoriev I.V."/>
            <person name="Machida M."/>
            <person name="Baker S.E."/>
            <person name="Andersen M.R."/>
        </authorList>
    </citation>
    <scope>NUCLEOTIDE SEQUENCE [LARGE SCALE GENOMIC DNA]</scope>
    <source>
        <strain evidence="9 10">CBS 117635</strain>
    </source>
</reference>
<dbReference type="CDD" id="cd00067">
    <property type="entry name" value="GAL4"/>
    <property type="match status" value="1"/>
</dbReference>
<dbReference type="GO" id="GO:0008270">
    <property type="term" value="F:zinc ion binding"/>
    <property type="evidence" value="ECO:0007669"/>
    <property type="project" value="InterPro"/>
</dbReference>
<feature type="coiled-coil region" evidence="7">
    <location>
        <begin position="70"/>
        <end position="97"/>
    </location>
</feature>
<comment type="subcellular location">
    <subcellularLocation>
        <location evidence="1">Nucleus</location>
    </subcellularLocation>
</comment>
<keyword evidence="5" id="KW-0804">Transcription</keyword>
<keyword evidence="7" id="KW-0175">Coiled coil</keyword>
<dbReference type="PROSITE" id="PS00463">
    <property type="entry name" value="ZN2_CY6_FUNGAL_1"/>
    <property type="match status" value="1"/>
</dbReference>
<dbReference type="GO" id="GO:0000981">
    <property type="term" value="F:DNA-binding transcription factor activity, RNA polymerase II-specific"/>
    <property type="evidence" value="ECO:0007669"/>
    <property type="project" value="InterPro"/>
</dbReference>
<dbReference type="GO" id="GO:0005634">
    <property type="term" value="C:nucleus"/>
    <property type="evidence" value="ECO:0007669"/>
    <property type="project" value="UniProtKB-SubCell"/>
</dbReference>
<evidence type="ECO:0000256" key="1">
    <source>
        <dbReference type="ARBA" id="ARBA00004123"/>
    </source>
</evidence>
<keyword evidence="6" id="KW-0539">Nucleus</keyword>
<dbReference type="GO" id="GO:0003677">
    <property type="term" value="F:DNA binding"/>
    <property type="evidence" value="ECO:0007669"/>
    <property type="project" value="UniProtKB-KW"/>
</dbReference>
<dbReference type="EMBL" id="ML732836">
    <property type="protein sequence ID" value="KAB8270045.1"/>
    <property type="molecule type" value="Genomic_DNA"/>
</dbReference>
<evidence type="ECO:0000256" key="5">
    <source>
        <dbReference type="ARBA" id="ARBA00023163"/>
    </source>
</evidence>
<name>A0A5N6IUL5_9EURO</name>
<dbReference type="PROSITE" id="PS50048">
    <property type="entry name" value="ZN2_CY6_FUNGAL_2"/>
    <property type="match status" value="1"/>
</dbReference>
<organism evidence="9 10">
    <name type="scientific">Aspergillus minisclerotigenes</name>
    <dbReference type="NCBI Taxonomy" id="656917"/>
    <lineage>
        <taxon>Eukaryota</taxon>
        <taxon>Fungi</taxon>
        <taxon>Dikarya</taxon>
        <taxon>Ascomycota</taxon>
        <taxon>Pezizomycotina</taxon>
        <taxon>Eurotiomycetes</taxon>
        <taxon>Eurotiomycetidae</taxon>
        <taxon>Eurotiales</taxon>
        <taxon>Aspergillaceae</taxon>
        <taxon>Aspergillus</taxon>
        <taxon>Aspergillus subgen. Circumdati</taxon>
    </lineage>
</organism>
<keyword evidence="10" id="KW-1185">Reference proteome</keyword>
<dbReference type="InterPro" id="IPR050987">
    <property type="entry name" value="AtrR-like"/>
</dbReference>
<protein>
    <recommendedName>
        <fullName evidence="8">Zn(2)-C6 fungal-type domain-containing protein</fullName>
    </recommendedName>
</protein>
<keyword evidence="2" id="KW-0479">Metal-binding</keyword>
<evidence type="ECO:0000256" key="2">
    <source>
        <dbReference type="ARBA" id="ARBA00022723"/>
    </source>
</evidence>
<dbReference type="SMART" id="SM00066">
    <property type="entry name" value="GAL4"/>
    <property type="match status" value="1"/>
</dbReference>
<evidence type="ECO:0000256" key="7">
    <source>
        <dbReference type="SAM" id="Coils"/>
    </source>
</evidence>
<dbReference type="PANTHER" id="PTHR46910">
    <property type="entry name" value="TRANSCRIPTION FACTOR PDR1"/>
    <property type="match status" value="1"/>
</dbReference>
<feature type="domain" description="Zn(2)-C6 fungal-type" evidence="8">
    <location>
        <begin position="33"/>
        <end position="63"/>
    </location>
</feature>
<sequence length="579" mass="66014">MTSKQPKILPRGPVKYPIEEGPSISARKRIGTACNECRLVRRKCDGLRPSCSSCVQYSRSCQYGLDRRNRDSLRDTINKLEDMNRCLKDTNQQLRSELYSMGFGEAVPSSYSITQPTEATANLLFDTDYGKIPSESFAHKAAAAFFSGVAPLFYIIMPDDYNRLIHRIYQEKLNIERCEICELCAIAAVGCRYNSAQVPDEYVEIFWQQALLLVYDVIGEADVRALRILLCLGIYLILDKSISARAMIVSGINLARWCMPDRDSHGRSKLEWDGLFQTLATIECWLSFALGFEHSLTKEDTQYITECNDSKENIGLLETVNDATVATIYSQMWRSSFMAGELYKQIRSTPGLSWNKFEYISSGLDKWRQELPASLQLQFLTSYDSGPPSKQKQRLLLVHMIYLERRILLLHHFLQKHTESKLLQMSTSTRQTYTAFAHQLTGIISVIYREKWPSMRSWLVIHASFHCSITMLSIICQCHITGEDINKVRDTWTDIESCMEVLSYCSMVDSAAARLAHIVRSSSASLDWITDQPQATPIPQQEPMRIGAILNDELPDRRYLVETTKDIVHRMALDISSGS</sequence>
<evidence type="ECO:0000256" key="3">
    <source>
        <dbReference type="ARBA" id="ARBA00023015"/>
    </source>
</evidence>
<dbReference type="CDD" id="cd12148">
    <property type="entry name" value="fungal_TF_MHR"/>
    <property type="match status" value="1"/>
</dbReference>
<evidence type="ECO:0000259" key="8">
    <source>
        <dbReference type="PROSITE" id="PS50048"/>
    </source>
</evidence>